<dbReference type="AlphaFoldDB" id="A0AA35TFX7"/>
<evidence type="ECO:0000256" key="1">
    <source>
        <dbReference type="SAM" id="MobiDB-lite"/>
    </source>
</evidence>
<dbReference type="Proteomes" id="UP001174909">
    <property type="component" value="Unassembled WGS sequence"/>
</dbReference>
<sequence length="77" mass="8962">MDSHHPVTQPPEQLYIEYSVCRRRGAERARRDSQRGPATQGRGHSAQMTKRRKRLVYTCSYITRSFFRPLSGTRGSH</sequence>
<comment type="caution">
    <text evidence="2">The sequence shown here is derived from an EMBL/GenBank/DDBJ whole genome shotgun (WGS) entry which is preliminary data.</text>
</comment>
<reference evidence="2" key="1">
    <citation type="submission" date="2023-03" db="EMBL/GenBank/DDBJ databases">
        <authorList>
            <person name="Steffen K."/>
            <person name="Cardenas P."/>
        </authorList>
    </citation>
    <scope>NUCLEOTIDE SEQUENCE</scope>
</reference>
<evidence type="ECO:0000313" key="3">
    <source>
        <dbReference type="Proteomes" id="UP001174909"/>
    </source>
</evidence>
<dbReference type="EMBL" id="CASHTH010003622">
    <property type="protein sequence ID" value="CAI8047249.1"/>
    <property type="molecule type" value="Genomic_DNA"/>
</dbReference>
<accession>A0AA35TFX7</accession>
<evidence type="ECO:0000313" key="2">
    <source>
        <dbReference type="EMBL" id="CAI8047249.1"/>
    </source>
</evidence>
<organism evidence="2 3">
    <name type="scientific">Geodia barretti</name>
    <name type="common">Barrett's horny sponge</name>
    <dbReference type="NCBI Taxonomy" id="519541"/>
    <lineage>
        <taxon>Eukaryota</taxon>
        <taxon>Metazoa</taxon>
        <taxon>Porifera</taxon>
        <taxon>Demospongiae</taxon>
        <taxon>Heteroscleromorpha</taxon>
        <taxon>Tetractinellida</taxon>
        <taxon>Astrophorina</taxon>
        <taxon>Geodiidae</taxon>
        <taxon>Geodia</taxon>
    </lineage>
</organism>
<feature type="region of interest" description="Disordered" evidence="1">
    <location>
        <begin position="25"/>
        <end position="51"/>
    </location>
</feature>
<name>A0AA35TFX7_GEOBA</name>
<feature type="compositionally biased region" description="Basic and acidic residues" evidence="1">
    <location>
        <begin position="25"/>
        <end position="34"/>
    </location>
</feature>
<keyword evidence="3" id="KW-1185">Reference proteome</keyword>
<gene>
    <name evidence="2" type="ORF">GBAR_LOCUS26099</name>
</gene>
<protein>
    <submittedName>
        <fullName evidence="2">Uncharacterized protein</fullName>
    </submittedName>
</protein>
<proteinExistence type="predicted"/>